<dbReference type="Pfam" id="PF07890">
    <property type="entry name" value="Rrp15p"/>
    <property type="match status" value="1"/>
</dbReference>
<dbReference type="AlphaFoldDB" id="A0A3M7HV28"/>
<evidence type="ECO:0000313" key="4">
    <source>
        <dbReference type="Proteomes" id="UP000281468"/>
    </source>
</evidence>
<dbReference type="GO" id="GO:0000470">
    <property type="term" value="P:maturation of LSU-rRNA"/>
    <property type="evidence" value="ECO:0007669"/>
    <property type="project" value="TreeGrafter"/>
</dbReference>
<dbReference type="EMBL" id="QWIQ01000014">
    <property type="protein sequence ID" value="RMZ17014.1"/>
    <property type="molecule type" value="Genomic_DNA"/>
</dbReference>
<dbReference type="OrthoDB" id="20949at2759"/>
<comment type="caution">
    <text evidence="3">The sequence shown here is derived from an EMBL/GenBank/DDBJ whole genome shotgun (WGS) entry which is preliminary data.</text>
</comment>
<feature type="compositionally biased region" description="Basic residues" evidence="2">
    <location>
        <begin position="18"/>
        <end position="29"/>
    </location>
</feature>
<dbReference type="GO" id="GO:0030687">
    <property type="term" value="C:preribosome, large subunit precursor"/>
    <property type="evidence" value="ECO:0007669"/>
    <property type="project" value="TreeGrafter"/>
</dbReference>
<evidence type="ECO:0000256" key="1">
    <source>
        <dbReference type="ARBA" id="ARBA00007462"/>
    </source>
</evidence>
<organism evidence="3 4">
    <name type="scientific">Hortaea werneckii</name>
    <name type="common">Black yeast</name>
    <name type="synonym">Cladosporium werneckii</name>
    <dbReference type="NCBI Taxonomy" id="91943"/>
    <lineage>
        <taxon>Eukaryota</taxon>
        <taxon>Fungi</taxon>
        <taxon>Dikarya</taxon>
        <taxon>Ascomycota</taxon>
        <taxon>Pezizomycotina</taxon>
        <taxon>Dothideomycetes</taxon>
        <taxon>Dothideomycetidae</taxon>
        <taxon>Mycosphaerellales</taxon>
        <taxon>Teratosphaeriaceae</taxon>
        <taxon>Hortaea</taxon>
    </lineage>
</organism>
<dbReference type="InterPro" id="IPR012459">
    <property type="entry name" value="Rrp15"/>
</dbReference>
<feature type="region of interest" description="Disordered" evidence="2">
    <location>
        <begin position="287"/>
        <end position="331"/>
    </location>
</feature>
<feature type="compositionally biased region" description="Acidic residues" evidence="2">
    <location>
        <begin position="143"/>
        <end position="153"/>
    </location>
</feature>
<name>A0A3M7HV28_HORWE</name>
<accession>A0A3M7HV28</accession>
<dbReference type="PANTHER" id="PTHR13245">
    <property type="entry name" value="RRP15-LIKE PROTEIN"/>
    <property type="match status" value="1"/>
</dbReference>
<proteinExistence type="inferred from homology"/>
<dbReference type="PANTHER" id="PTHR13245:SF14">
    <property type="entry name" value="RRP15-LIKE PROTEIN"/>
    <property type="match status" value="1"/>
</dbReference>
<gene>
    <name evidence="3" type="ORF">D0862_00987</name>
</gene>
<dbReference type="Proteomes" id="UP000281468">
    <property type="component" value="Unassembled WGS sequence"/>
</dbReference>
<feature type="compositionally biased region" description="Basic residues" evidence="2">
    <location>
        <begin position="1"/>
        <end position="10"/>
    </location>
</feature>
<evidence type="ECO:0000313" key="3">
    <source>
        <dbReference type="EMBL" id="RMZ17014.1"/>
    </source>
</evidence>
<dbReference type="GO" id="GO:0000460">
    <property type="term" value="P:maturation of 5.8S rRNA"/>
    <property type="evidence" value="ECO:0007669"/>
    <property type="project" value="TreeGrafter"/>
</dbReference>
<protein>
    <recommendedName>
        <fullName evidence="5">Rrp15p-domain-containing protein</fullName>
    </recommendedName>
</protein>
<evidence type="ECO:0000256" key="2">
    <source>
        <dbReference type="SAM" id="MobiDB-lite"/>
    </source>
</evidence>
<comment type="similarity">
    <text evidence="1">Belongs to the RRP15 family.</text>
</comment>
<reference evidence="3 4" key="1">
    <citation type="journal article" date="2018" name="BMC Genomics">
        <title>Genomic evidence for intraspecific hybridization in a clonal and extremely halotolerant yeast.</title>
        <authorList>
            <person name="Gostincar C."/>
            <person name="Stajich J.E."/>
            <person name="Zupancic J."/>
            <person name="Zalar P."/>
            <person name="Gunde-Cimerman N."/>
        </authorList>
    </citation>
    <scope>NUCLEOTIDE SEQUENCE [LARGE SCALE GENOMIC DNA]</scope>
    <source>
        <strain evidence="3 4">EXF-171</strain>
    </source>
</reference>
<feature type="region of interest" description="Disordered" evidence="2">
    <location>
        <begin position="1"/>
        <end position="212"/>
    </location>
</feature>
<sequence length="331" mass="35915">MAPVTHNKRRRGDDERKPKKKLRVKKQKTYHSSSEDDSADEGAAFDAPKAAKLTQQTPKTAAPRPKPILKHSTGPSQPQPQPASDRSAANQDLEDEEDEEDDDDEVDEAAKNTALNMGATVEESSADEDENDEPELAESSSASDDEDAEDLPSDSEASMTSSQAATRAKRKRNDPDAFATSITKILGSKLSSNKRSDPVLSRSKSAADANKTLADERLEARAKAQIRSEKKAALEKGRVKDVLGLESESVDTGAVLEDEKRLKKTAQRGVVKLFNAVRAAQVKAEEAMKQAKSEGVVGMRQREERVNEMSKQGFLDLISSGGKKSSEGRPA</sequence>
<evidence type="ECO:0008006" key="5">
    <source>
        <dbReference type="Google" id="ProtNLM"/>
    </source>
</evidence>
<feature type="compositionally biased region" description="Acidic residues" evidence="2">
    <location>
        <begin position="124"/>
        <end position="136"/>
    </location>
</feature>
<feature type="compositionally biased region" description="Acidic residues" evidence="2">
    <location>
        <begin position="92"/>
        <end position="107"/>
    </location>
</feature>
<dbReference type="VEuPathDB" id="FungiDB:BTJ68_08802"/>